<gene>
    <name evidence="1" type="ORF">VNO77_34241</name>
</gene>
<organism evidence="1 2">
    <name type="scientific">Canavalia gladiata</name>
    <name type="common">Sword bean</name>
    <name type="synonym">Dolichos gladiatus</name>
    <dbReference type="NCBI Taxonomy" id="3824"/>
    <lineage>
        <taxon>Eukaryota</taxon>
        <taxon>Viridiplantae</taxon>
        <taxon>Streptophyta</taxon>
        <taxon>Embryophyta</taxon>
        <taxon>Tracheophyta</taxon>
        <taxon>Spermatophyta</taxon>
        <taxon>Magnoliopsida</taxon>
        <taxon>eudicotyledons</taxon>
        <taxon>Gunneridae</taxon>
        <taxon>Pentapetalae</taxon>
        <taxon>rosids</taxon>
        <taxon>fabids</taxon>
        <taxon>Fabales</taxon>
        <taxon>Fabaceae</taxon>
        <taxon>Papilionoideae</taxon>
        <taxon>50 kb inversion clade</taxon>
        <taxon>NPAAA clade</taxon>
        <taxon>indigoferoid/millettioid clade</taxon>
        <taxon>Phaseoleae</taxon>
        <taxon>Canavalia</taxon>
    </lineage>
</organism>
<protein>
    <submittedName>
        <fullName evidence="1">Uncharacterized protein</fullName>
    </submittedName>
</protein>
<reference evidence="1 2" key="1">
    <citation type="submission" date="2024-01" db="EMBL/GenBank/DDBJ databases">
        <title>The genomes of 5 underutilized Papilionoideae crops provide insights into root nodulation and disease resistanc.</title>
        <authorList>
            <person name="Jiang F."/>
        </authorList>
    </citation>
    <scope>NUCLEOTIDE SEQUENCE [LARGE SCALE GENOMIC DNA]</scope>
    <source>
        <strain evidence="1">LVBAO_FW01</strain>
        <tissue evidence="1">Leaves</tissue>
    </source>
</reference>
<dbReference type="AlphaFoldDB" id="A0AAN9KEQ9"/>
<keyword evidence="2" id="KW-1185">Reference proteome</keyword>
<accession>A0AAN9KEQ9</accession>
<proteinExistence type="predicted"/>
<name>A0AAN9KEQ9_CANGL</name>
<sequence>MHVHAQIKTLPRFSTDLPLAPPFFIWMIHTKTTRMRPSIGQGLFINLEAFQDNVLYPLLRVDLNWMILEYIINEFPLPGLLCLHRHRALVHLAESSSNPRPCILGEKFWTSKLVTMSPRSDATLHAWNATSTRPYEVFCTRTSLSWANIKVYAHAYVGYQSFHGESLSYIVFNFSQDRVKSSNHRILPPRPPFREVFFPFSPKVFPQRVPFFPSCSLLLPEPRS</sequence>
<dbReference type="EMBL" id="JAYMYQ010000008">
    <property type="protein sequence ID" value="KAK7315674.1"/>
    <property type="molecule type" value="Genomic_DNA"/>
</dbReference>
<dbReference type="Proteomes" id="UP001367508">
    <property type="component" value="Unassembled WGS sequence"/>
</dbReference>
<comment type="caution">
    <text evidence="1">The sequence shown here is derived from an EMBL/GenBank/DDBJ whole genome shotgun (WGS) entry which is preliminary data.</text>
</comment>
<evidence type="ECO:0000313" key="1">
    <source>
        <dbReference type="EMBL" id="KAK7315674.1"/>
    </source>
</evidence>
<evidence type="ECO:0000313" key="2">
    <source>
        <dbReference type="Proteomes" id="UP001367508"/>
    </source>
</evidence>